<sequence>MSIRYHVHSLSYVGNELQTLSGLAEMQVVESASALHVRAGKYRPSRAMHHMALAVCANAAGRKSQPSIETTISMPFLAHAKRILDLAGTVDPMGDHLLQTAYLSCAVETVSAVHVVQTMLDLRARTVEMLSQIDHVLPLLGAKLKTVLLPVADYHRVVGAFKYLRFEIASIVTITDSSWSRKLVREVGRNKARELRQWKDDLEGWLLKRGILYSPVAPPHTGLEMFPPSTEERARNLESQIYERDASMTYPGNIGI</sequence>
<organism evidence="1 2">
    <name type="scientific">Elsinoe ampelina</name>
    <dbReference type="NCBI Taxonomy" id="302913"/>
    <lineage>
        <taxon>Eukaryota</taxon>
        <taxon>Fungi</taxon>
        <taxon>Dikarya</taxon>
        <taxon>Ascomycota</taxon>
        <taxon>Pezizomycotina</taxon>
        <taxon>Dothideomycetes</taxon>
        <taxon>Dothideomycetidae</taxon>
        <taxon>Myriangiales</taxon>
        <taxon>Elsinoaceae</taxon>
        <taxon>Elsinoe</taxon>
    </lineage>
</organism>
<proteinExistence type="predicted"/>
<dbReference type="EMBL" id="ML992503">
    <property type="protein sequence ID" value="KAF2225554.1"/>
    <property type="molecule type" value="Genomic_DNA"/>
</dbReference>
<dbReference type="OrthoDB" id="185373at2759"/>
<accession>A0A6A6GIH8</accession>
<evidence type="ECO:0000313" key="2">
    <source>
        <dbReference type="Proteomes" id="UP000799538"/>
    </source>
</evidence>
<protein>
    <submittedName>
        <fullName evidence="1">Uncharacterized protein</fullName>
    </submittedName>
</protein>
<gene>
    <name evidence="1" type="ORF">BDZ85DRAFT_68036</name>
</gene>
<reference evidence="2" key="1">
    <citation type="journal article" date="2020" name="Stud. Mycol.">
        <title>101 Dothideomycetes genomes: A test case for predicting lifestyles and emergence of pathogens.</title>
        <authorList>
            <person name="Haridas S."/>
            <person name="Albert R."/>
            <person name="Binder M."/>
            <person name="Bloem J."/>
            <person name="LaButti K."/>
            <person name="Salamov A."/>
            <person name="Andreopoulos B."/>
            <person name="Baker S."/>
            <person name="Barry K."/>
            <person name="Bills G."/>
            <person name="Bluhm B."/>
            <person name="Cannon C."/>
            <person name="Castanera R."/>
            <person name="Culley D."/>
            <person name="Daum C."/>
            <person name="Ezra D."/>
            <person name="Gonzalez J."/>
            <person name="Henrissat B."/>
            <person name="Kuo A."/>
            <person name="Liang C."/>
            <person name="Lipzen A."/>
            <person name="Lutzoni F."/>
            <person name="Magnuson J."/>
            <person name="Mondo S."/>
            <person name="Nolan M."/>
            <person name="Ohm R."/>
            <person name="Pangilinan J."/>
            <person name="Park H.-J."/>
            <person name="Ramirez L."/>
            <person name="Alfaro M."/>
            <person name="Sun H."/>
            <person name="Tritt A."/>
            <person name="Yoshinaga Y."/>
            <person name="Zwiers L.-H."/>
            <person name="Turgeon B."/>
            <person name="Goodwin S."/>
            <person name="Spatafora J."/>
            <person name="Crous P."/>
            <person name="Grigoriev I."/>
        </authorList>
    </citation>
    <scope>NUCLEOTIDE SEQUENCE [LARGE SCALE GENOMIC DNA]</scope>
    <source>
        <strain evidence="2">CECT 20119</strain>
    </source>
</reference>
<dbReference type="Proteomes" id="UP000799538">
    <property type="component" value="Unassembled WGS sequence"/>
</dbReference>
<dbReference type="AlphaFoldDB" id="A0A6A6GIH8"/>
<name>A0A6A6GIH8_9PEZI</name>
<evidence type="ECO:0000313" key="1">
    <source>
        <dbReference type="EMBL" id="KAF2225554.1"/>
    </source>
</evidence>
<keyword evidence="2" id="KW-1185">Reference proteome</keyword>